<evidence type="ECO:0000256" key="3">
    <source>
        <dbReference type="ARBA" id="ARBA00023125"/>
    </source>
</evidence>
<reference evidence="6 9" key="2">
    <citation type="submission" date="2018-05" db="EMBL/GenBank/DDBJ databases">
        <title>Genomic Encyclopedia of Type Strains, Phase IV (KMG-IV): sequencing the most valuable type-strain genomes for metagenomic binning, comparative biology and taxonomic classification.</title>
        <authorList>
            <person name="Goeker M."/>
        </authorList>
    </citation>
    <scope>NUCLEOTIDE SEQUENCE [LARGE SCALE GENOMIC DNA]</scope>
    <source>
        <strain evidence="6 9">DSM 28816</strain>
    </source>
</reference>
<organism evidence="7 8">
    <name type="scientific">Lachnotalea glycerini</name>
    <dbReference type="NCBI Taxonomy" id="1763509"/>
    <lineage>
        <taxon>Bacteria</taxon>
        <taxon>Bacillati</taxon>
        <taxon>Bacillota</taxon>
        <taxon>Clostridia</taxon>
        <taxon>Lachnospirales</taxon>
        <taxon>Lachnospiraceae</taxon>
        <taxon>Lachnotalea</taxon>
    </lineage>
</organism>
<dbReference type="Proteomes" id="UP000216411">
    <property type="component" value="Unassembled WGS sequence"/>
</dbReference>
<accession>A0A255I233</accession>
<dbReference type="SUPFAM" id="SSF46955">
    <property type="entry name" value="Putative DNA-binding domain"/>
    <property type="match status" value="1"/>
</dbReference>
<dbReference type="PANTHER" id="PTHR30204:SF69">
    <property type="entry name" value="MERR-FAMILY TRANSCRIPTIONAL REGULATOR"/>
    <property type="match status" value="1"/>
</dbReference>
<keyword evidence="4" id="KW-0804">Transcription</keyword>
<evidence type="ECO:0000256" key="4">
    <source>
        <dbReference type="ARBA" id="ARBA00023163"/>
    </source>
</evidence>
<dbReference type="GO" id="GO:0003677">
    <property type="term" value="F:DNA binding"/>
    <property type="evidence" value="ECO:0007669"/>
    <property type="project" value="UniProtKB-KW"/>
</dbReference>
<protein>
    <submittedName>
        <fullName evidence="7">MerR family transcriptional regulator</fullName>
    </submittedName>
    <submittedName>
        <fullName evidence="6">MerR-like DNA binding protein</fullName>
    </submittedName>
</protein>
<feature type="domain" description="HTH merR-type" evidence="5">
    <location>
        <begin position="4"/>
        <end position="72"/>
    </location>
</feature>
<evidence type="ECO:0000313" key="7">
    <source>
        <dbReference type="EMBL" id="RDY28119.1"/>
    </source>
</evidence>
<dbReference type="InterPro" id="IPR047057">
    <property type="entry name" value="MerR_fam"/>
</dbReference>
<dbReference type="InterPro" id="IPR009061">
    <property type="entry name" value="DNA-bd_dom_put_sf"/>
</dbReference>
<reference evidence="7 8" key="1">
    <citation type="journal article" date="2017" name="Genome Announc.">
        <title>Draft Genome Sequence of a Sporulating and Motile Strain of Lachnotalea glycerini Isolated from Water in Quebec City, Canada.</title>
        <authorList>
            <person name="Maheux A.F."/>
            <person name="Boudreau D.K."/>
            <person name="Berube E."/>
            <person name="Boissinot M."/>
            <person name="Raymond F."/>
            <person name="Brodeur S."/>
            <person name="Corbeil J."/>
            <person name="Isabel S."/>
            <person name="Omar R.F."/>
            <person name="Bergeron M.G."/>
        </authorList>
    </citation>
    <scope>NUCLEOTIDE SEQUENCE [LARGE SCALE GENOMIC DNA]</scope>
    <source>
        <strain evidence="7 8">CCRI-19302</strain>
    </source>
</reference>
<dbReference type="CDD" id="cd04764">
    <property type="entry name" value="HTH_MlrA-like_sg1"/>
    <property type="match status" value="1"/>
</dbReference>
<proteinExistence type="predicted"/>
<name>A0A255I233_9FIRM</name>
<evidence type="ECO:0000259" key="5">
    <source>
        <dbReference type="PROSITE" id="PS50937"/>
    </source>
</evidence>
<evidence type="ECO:0000256" key="2">
    <source>
        <dbReference type="ARBA" id="ARBA00023015"/>
    </source>
</evidence>
<keyword evidence="2" id="KW-0805">Transcription regulation</keyword>
<evidence type="ECO:0000313" key="8">
    <source>
        <dbReference type="Proteomes" id="UP000216411"/>
    </source>
</evidence>
<gene>
    <name evidence="6" type="ORF">C8E03_1046</name>
    <name evidence="7" type="ORF">CG710_019965</name>
</gene>
<sequence>MNKRYMISDAAKLVDVETHVLRYWEEELELSILRNEMGHRYYTDGDINLFRNVKILKEKGFQLKAVKTLVSKLKDCNADKLNELLPLESDINYNVIDYSKLSEGNHEKKEIESKTIAISSKRAVNPLTDDKMQQFHNIIKNIVSDALMENNFELGKEIGTRVSDSVLKEMDYLMKVQDEREEERFKKLDELLRIHQKNRKEIAATEEAGKGKKKKRFKLL</sequence>
<dbReference type="GO" id="GO:0003700">
    <property type="term" value="F:DNA-binding transcription factor activity"/>
    <property type="evidence" value="ECO:0007669"/>
    <property type="project" value="InterPro"/>
</dbReference>
<keyword evidence="1" id="KW-0678">Repressor</keyword>
<dbReference type="OrthoDB" id="9811174at2"/>
<dbReference type="PANTHER" id="PTHR30204">
    <property type="entry name" value="REDOX-CYCLING DRUG-SENSING TRANSCRIPTIONAL ACTIVATOR SOXR"/>
    <property type="match status" value="1"/>
</dbReference>
<dbReference type="SMART" id="SM00422">
    <property type="entry name" value="HTH_MERR"/>
    <property type="match status" value="1"/>
</dbReference>
<dbReference type="Pfam" id="PF13411">
    <property type="entry name" value="MerR_1"/>
    <property type="match status" value="1"/>
</dbReference>
<dbReference type="Proteomes" id="UP000247523">
    <property type="component" value="Unassembled WGS sequence"/>
</dbReference>
<evidence type="ECO:0000313" key="6">
    <source>
        <dbReference type="EMBL" id="PXV90999.1"/>
    </source>
</evidence>
<evidence type="ECO:0000313" key="9">
    <source>
        <dbReference type="Proteomes" id="UP000247523"/>
    </source>
</evidence>
<dbReference type="EMBL" id="NOKA02000092">
    <property type="protein sequence ID" value="RDY28119.1"/>
    <property type="molecule type" value="Genomic_DNA"/>
</dbReference>
<reference evidence="7" key="3">
    <citation type="submission" date="2018-07" db="EMBL/GenBank/DDBJ databases">
        <authorList>
            <person name="Quirk P.G."/>
            <person name="Krulwich T.A."/>
        </authorList>
    </citation>
    <scope>NUCLEOTIDE SEQUENCE</scope>
    <source>
        <strain evidence="7">CCRI-19302</strain>
    </source>
</reference>
<dbReference type="RefSeq" id="WP_094380133.1">
    <property type="nucleotide sequence ID" value="NZ_NOKA02000092.1"/>
</dbReference>
<dbReference type="PROSITE" id="PS50937">
    <property type="entry name" value="HTH_MERR_2"/>
    <property type="match status" value="1"/>
</dbReference>
<evidence type="ECO:0000256" key="1">
    <source>
        <dbReference type="ARBA" id="ARBA00022491"/>
    </source>
</evidence>
<dbReference type="AlphaFoldDB" id="A0A255I233"/>
<keyword evidence="3" id="KW-0238">DNA-binding</keyword>
<dbReference type="Gene3D" id="1.10.1660.10">
    <property type="match status" value="1"/>
</dbReference>
<keyword evidence="8" id="KW-1185">Reference proteome</keyword>
<dbReference type="InterPro" id="IPR000551">
    <property type="entry name" value="MerR-type_HTH_dom"/>
</dbReference>
<dbReference type="EMBL" id="QICS01000004">
    <property type="protein sequence ID" value="PXV90999.1"/>
    <property type="molecule type" value="Genomic_DNA"/>
</dbReference>
<comment type="caution">
    <text evidence="7">The sequence shown here is derived from an EMBL/GenBank/DDBJ whole genome shotgun (WGS) entry which is preliminary data.</text>
</comment>